<dbReference type="Proteomes" id="UP000828390">
    <property type="component" value="Unassembled WGS sequence"/>
</dbReference>
<gene>
    <name evidence="1" type="ORF">DPMN_109077</name>
</gene>
<organism evidence="1 2">
    <name type="scientific">Dreissena polymorpha</name>
    <name type="common">Zebra mussel</name>
    <name type="synonym">Mytilus polymorpha</name>
    <dbReference type="NCBI Taxonomy" id="45954"/>
    <lineage>
        <taxon>Eukaryota</taxon>
        <taxon>Metazoa</taxon>
        <taxon>Spiralia</taxon>
        <taxon>Lophotrochozoa</taxon>
        <taxon>Mollusca</taxon>
        <taxon>Bivalvia</taxon>
        <taxon>Autobranchia</taxon>
        <taxon>Heteroconchia</taxon>
        <taxon>Euheterodonta</taxon>
        <taxon>Imparidentia</taxon>
        <taxon>Neoheterodontei</taxon>
        <taxon>Myida</taxon>
        <taxon>Dreissenoidea</taxon>
        <taxon>Dreissenidae</taxon>
        <taxon>Dreissena</taxon>
    </lineage>
</organism>
<reference evidence="1" key="1">
    <citation type="journal article" date="2019" name="bioRxiv">
        <title>The Genome of the Zebra Mussel, Dreissena polymorpha: A Resource for Invasive Species Research.</title>
        <authorList>
            <person name="McCartney M.A."/>
            <person name="Auch B."/>
            <person name="Kono T."/>
            <person name="Mallez S."/>
            <person name="Zhang Y."/>
            <person name="Obille A."/>
            <person name="Becker A."/>
            <person name="Abrahante J.E."/>
            <person name="Garbe J."/>
            <person name="Badalamenti J.P."/>
            <person name="Herman A."/>
            <person name="Mangelson H."/>
            <person name="Liachko I."/>
            <person name="Sullivan S."/>
            <person name="Sone E.D."/>
            <person name="Koren S."/>
            <person name="Silverstein K.A.T."/>
            <person name="Beckman K.B."/>
            <person name="Gohl D.M."/>
        </authorList>
    </citation>
    <scope>NUCLEOTIDE SEQUENCE</scope>
    <source>
        <strain evidence="1">Duluth1</strain>
        <tissue evidence="1">Whole animal</tissue>
    </source>
</reference>
<reference evidence="1" key="2">
    <citation type="submission" date="2020-11" db="EMBL/GenBank/DDBJ databases">
        <authorList>
            <person name="McCartney M.A."/>
            <person name="Auch B."/>
            <person name="Kono T."/>
            <person name="Mallez S."/>
            <person name="Becker A."/>
            <person name="Gohl D.M."/>
            <person name="Silverstein K.A.T."/>
            <person name="Koren S."/>
            <person name="Bechman K.B."/>
            <person name="Herman A."/>
            <person name="Abrahante J.E."/>
            <person name="Garbe J."/>
        </authorList>
    </citation>
    <scope>NUCLEOTIDE SEQUENCE</scope>
    <source>
        <strain evidence="1">Duluth1</strain>
        <tissue evidence="1">Whole animal</tissue>
    </source>
</reference>
<name>A0A9D4K9M1_DREPO</name>
<accession>A0A9D4K9M1</accession>
<evidence type="ECO:0000313" key="1">
    <source>
        <dbReference type="EMBL" id="KAH3835717.1"/>
    </source>
</evidence>
<dbReference type="EMBL" id="JAIWYP010000004">
    <property type="protein sequence ID" value="KAH3835717.1"/>
    <property type="molecule type" value="Genomic_DNA"/>
</dbReference>
<sequence length="57" mass="6519">MHGFAAAQWEHVQLEHVRMLQVRCGIIVSGETKLINCQIVREIGLQTSQMLLTCRIK</sequence>
<protein>
    <submittedName>
        <fullName evidence="1">Uncharacterized protein</fullName>
    </submittedName>
</protein>
<dbReference type="AlphaFoldDB" id="A0A9D4K9M1"/>
<comment type="caution">
    <text evidence="1">The sequence shown here is derived from an EMBL/GenBank/DDBJ whole genome shotgun (WGS) entry which is preliminary data.</text>
</comment>
<evidence type="ECO:0000313" key="2">
    <source>
        <dbReference type="Proteomes" id="UP000828390"/>
    </source>
</evidence>
<keyword evidence="2" id="KW-1185">Reference proteome</keyword>
<proteinExistence type="predicted"/>